<evidence type="ECO:0000313" key="1">
    <source>
        <dbReference type="EMBL" id="VVN88644.1"/>
    </source>
</evidence>
<dbReference type="InterPro" id="IPR010260">
    <property type="entry name" value="AlpA"/>
</dbReference>
<evidence type="ECO:0008006" key="3">
    <source>
        <dbReference type="Google" id="ProtNLM"/>
    </source>
</evidence>
<dbReference type="Gene3D" id="1.10.238.160">
    <property type="match status" value="1"/>
</dbReference>
<dbReference type="EMBL" id="CABVHX010000005">
    <property type="protein sequence ID" value="VVN88644.1"/>
    <property type="molecule type" value="Genomic_DNA"/>
</dbReference>
<dbReference type="InterPro" id="IPR052931">
    <property type="entry name" value="Prophage_regulatory_activator"/>
</dbReference>
<dbReference type="Pfam" id="PF05930">
    <property type="entry name" value="Phage_AlpA"/>
    <property type="match status" value="1"/>
</dbReference>
<protein>
    <recommendedName>
        <fullName evidence="3">AlpA family transcriptional regulator</fullName>
    </recommendedName>
</protein>
<sequence length="82" mass="8932">MNTAHTNDQQESPIQYIKLPEVKRICGLSTATIYRMAVSGKFPKQVKLGAAAVGWVKSEVDQWASGKAAARPRQPSSSSESR</sequence>
<dbReference type="PANTHER" id="PTHR36154:SF1">
    <property type="entry name" value="DNA-BINDING TRANSCRIPTIONAL ACTIVATOR ALPA"/>
    <property type="match status" value="1"/>
</dbReference>
<dbReference type="PANTHER" id="PTHR36154">
    <property type="entry name" value="DNA-BINDING TRANSCRIPTIONAL ACTIVATOR ALPA"/>
    <property type="match status" value="1"/>
</dbReference>
<evidence type="ECO:0000313" key="2">
    <source>
        <dbReference type="Proteomes" id="UP000325375"/>
    </source>
</evidence>
<name>A0A5E7BJY6_PSEFL</name>
<gene>
    <name evidence="1" type="ORF">PS718_01702</name>
</gene>
<dbReference type="AlphaFoldDB" id="A0A5E7BJY6"/>
<proteinExistence type="predicted"/>
<dbReference type="Proteomes" id="UP000325375">
    <property type="component" value="Unassembled WGS sequence"/>
</dbReference>
<dbReference type="RefSeq" id="WP_150602435.1">
    <property type="nucleotide sequence ID" value="NZ_CABVHX010000005.1"/>
</dbReference>
<accession>A0A5E7BJY6</accession>
<organism evidence="1 2">
    <name type="scientific">Pseudomonas fluorescens</name>
    <dbReference type="NCBI Taxonomy" id="294"/>
    <lineage>
        <taxon>Bacteria</taxon>
        <taxon>Pseudomonadati</taxon>
        <taxon>Pseudomonadota</taxon>
        <taxon>Gammaproteobacteria</taxon>
        <taxon>Pseudomonadales</taxon>
        <taxon>Pseudomonadaceae</taxon>
        <taxon>Pseudomonas</taxon>
    </lineage>
</organism>
<reference evidence="1 2" key="1">
    <citation type="submission" date="2019-09" db="EMBL/GenBank/DDBJ databases">
        <authorList>
            <person name="Chandra G."/>
            <person name="Truman W A."/>
        </authorList>
    </citation>
    <scope>NUCLEOTIDE SEQUENCE [LARGE SCALE GENOMIC DNA]</scope>
    <source>
        <strain evidence="1">PS718</strain>
    </source>
</reference>